<dbReference type="GO" id="GO:0005886">
    <property type="term" value="C:plasma membrane"/>
    <property type="evidence" value="ECO:0007669"/>
    <property type="project" value="UniProtKB-SubCell"/>
</dbReference>
<reference evidence="10 11" key="1">
    <citation type="journal article" date="2016" name="Environ. Microbiol.">
        <title>Genomic resolution of a cold subsurface aquifer community provides metabolic insights for novel microbes adapted to high CO concentrations.</title>
        <authorList>
            <person name="Probst A.J."/>
            <person name="Castelle C.J."/>
            <person name="Singh A."/>
            <person name="Brown C.T."/>
            <person name="Anantharaman K."/>
            <person name="Sharon I."/>
            <person name="Hug L.A."/>
            <person name="Burstein D."/>
            <person name="Emerson J.B."/>
            <person name="Thomas B.C."/>
            <person name="Banfield J.F."/>
        </authorList>
    </citation>
    <scope>NUCLEOTIDE SEQUENCE [LARGE SCALE GENOMIC DNA]</scope>
    <source>
        <strain evidence="10">CG2_30_40_21</strain>
    </source>
</reference>
<gene>
    <name evidence="10" type="ORF">AUJ95_08995</name>
</gene>
<dbReference type="AlphaFoldDB" id="A0A1J5DKS9"/>
<dbReference type="Pfam" id="PF00691">
    <property type="entry name" value="OmpA"/>
    <property type="match status" value="1"/>
</dbReference>
<evidence type="ECO:0000256" key="5">
    <source>
        <dbReference type="ARBA" id="ARBA00022989"/>
    </source>
</evidence>
<evidence type="ECO:0000256" key="6">
    <source>
        <dbReference type="ARBA" id="ARBA00023136"/>
    </source>
</evidence>
<evidence type="ECO:0000313" key="10">
    <source>
        <dbReference type="EMBL" id="OIP36821.1"/>
    </source>
</evidence>
<keyword evidence="5 8" id="KW-1133">Transmembrane helix</keyword>
<dbReference type="PANTHER" id="PTHR30329">
    <property type="entry name" value="STATOR ELEMENT OF FLAGELLAR MOTOR COMPLEX"/>
    <property type="match status" value="1"/>
</dbReference>
<dbReference type="Proteomes" id="UP000183085">
    <property type="component" value="Unassembled WGS sequence"/>
</dbReference>
<evidence type="ECO:0000256" key="3">
    <source>
        <dbReference type="ARBA" id="ARBA00022475"/>
    </source>
</evidence>
<evidence type="ECO:0000256" key="2">
    <source>
        <dbReference type="ARBA" id="ARBA00008914"/>
    </source>
</evidence>
<feature type="domain" description="OmpA-like" evidence="9">
    <location>
        <begin position="127"/>
        <end position="254"/>
    </location>
</feature>
<dbReference type="InterPro" id="IPR036737">
    <property type="entry name" value="OmpA-like_sf"/>
</dbReference>
<proteinExistence type="inferred from homology"/>
<organism evidence="10 11">
    <name type="scientific">Candidatus Desantisbacteria bacterium CG2_30_40_21</name>
    <dbReference type="NCBI Taxonomy" id="1817895"/>
    <lineage>
        <taxon>Bacteria</taxon>
        <taxon>Candidatus Desantisiibacteriota</taxon>
    </lineage>
</organism>
<protein>
    <recommendedName>
        <fullName evidence="9">OmpA-like domain-containing protein</fullName>
    </recommendedName>
</protein>
<dbReference type="InterPro" id="IPR050330">
    <property type="entry name" value="Bact_OuterMem_StrucFunc"/>
</dbReference>
<dbReference type="SUPFAM" id="SSF103088">
    <property type="entry name" value="OmpA-like"/>
    <property type="match status" value="1"/>
</dbReference>
<dbReference type="PANTHER" id="PTHR30329:SF21">
    <property type="entry name" value="LIPOPROTEIN YIAD-RELATED"/>
    <property type="match status" value="1"/>
</dbReference>
<dbReference type="STRING" id="1817895.AUJ95_08995"/>
<dbReference type="PROSITE" id="PS51123">
    <property type="entry name" value="OMPA_2"/>
    <property type="match status" value="1"/>
</dbReference>
<feature type="transmembrane region" description="Helical" evidence="8">
    <location>
        <begin position="25"/>
        <end position="45"/>
    </location>
</feature>
<comment type="similarity">
    <text evidence="2">Belongs to the MotB family.</text>
</comment>
<keyword evidence="6 7" id="KW-0472">Membrane</keyword>
<dbReference type="CDD" id="cd07185">
    <property type="entry name" value="OmpA_C-like"/>
    <property type="match status" value="1"/>
</dbReference>
<keyword evidence="4 8" id="KW-0812">Transmembrane</keyword>
<evidence type="ECO:0000313" key="11">
    <source>
        <dbReference type="Proteomes" id="UP000183085"/>
    </source>
</evidence>
<comment type="caution">
    <text evidence="10">The sequence shown here is derived from an EMBL/GenBank/DDBJ whole genome shotgun (WGS) entry which is preliminary data.</text>
</comment>
<dbReference type="InterPro" id="IPR006665">
    <property type="entry name" value="OmpA-like"/>
</dbReference>
<dbReference type="Gene3D" id="3.30.1330.60">
    <property type="entry name" value="OmpA-like domain"/>
    <property type="match status" value="1"/>
</dbReference>
<dbReference type="InterPro" id="IPR025713">
    <property type="entry name" value="MotB-like_N_dom"/>
</dbReference>
<comment type="subcellular location">
    <subcellularLocation>
        <location evidence="1">Cell membrane</location>
        <topology evidence="1">Single-pass membrane protein</topology>
    </subcellularLocation>
</comment>
<evidence type="ECO:0000259" key="9">
    <source>
        <dbReference type="PROSITE" id="PS51123"/>
    </source>
</evidence>
<evidence type="ECO:0000256" key="4">
    <source>
        <dbReference type="ARBA" id="ARBA00022692"/>
    </source>
</evidence>
<evidence type="ECO:0000256" key="8">
    <source>
        <dbReference type="SAM" id="Phobius"/>
    </source>
</evidence>
<dbReference type="Pfam" id="PF13677">
    <property type="entry name" value="MotB_plug"/>
    <property type="match status" value="1"/>
</dbReference>
<evidence type="ECO:0000256" key="1">
    <source>
        <dbReference type="ARBA" id="ARBA00004162"/>
    </source>
</evidence>
<accession>A0A1J5DKS9</accession>
<dbReference type="EMBL" id="MNYI01000232">
    <property type="protein sequence ID" value="OIP36821.1"/>
    <property type="molecule type" value="Genomic_DNA"/>
</dbReference>
<sequence>MAKKKKGGGGGGGGGHDAAGGLRWLLTYADMITLLLGVFIILATIPTQSTEKLTKLGESMAKYFNIMEGPGGQKFLSEKGGQGVFEKRTVPHGRSHDPEKASDIKTPLIQAFHAEIKNKRLSIEETKKGLVIRFRDTTLFDPGDAVVKPEAYYSLDKIATLIENKPNYVSIEGHTSSASEKGKFRSSWELSARRATAVLHYLCNHAQEKGLSEPAMKNLQERLSATGYGEFHPLNPDHESPVNRRVEIIIFHQKVKGKDLLL</sequence>
<evidence type="ECO:0000256" key="7">
    <source>
        <dbReference type="PROSITE-ProRule" id="PRU00473"/>
    </source>
</evidence>
<name>A0A1J5DKS9_9BACT</name>
<keyword evidence="3" id="KW-1003">Cell membrane</keyword>